<dbReference type="SUPFAM" id="SSF103196">
    <property type="entry name" value="Roadblock/LC7 domain"/>
    <property type="match status" value="1"/>
</dbReference>
<dbReference type="Gene3D" id="3.30.450.30">
    <property type="entry name" value="Dynein light chain 2a, cytoplasmic"/>
    <property type="match status" value="1"/>
</dbReference>
<sequence length="112" mass="11355">MTLDALRTLPGLVAAALVGRDGLALETVGEGGEALAAELAALRADAERVGRRLGGGAVSRLTLTSEGVEIVALNAGDLVLCAALARGVDTRPAAQQLARLIQDLTLPEDADD</sequence>
<reference evidence="3" key="1">
    <citation type="journal article" date="2019" name="Int. J. Syst. Evol. Microbiol.">
        <title>The Global Catalogue of Microorganisms (GCM) 10K type strain sequencing project: providing services to taxonomists for standard genome sequencing and annotation.</title>
        <authorList>
            <consortium name="The Broad Institute Genomics Platform"/>
            <consortium name="The Broad Institute Genome Sequencing Center for Infectious Disease"/>
            <person name="Wu L."/>
            <person name="Ma J."/>
        </authorList>
    </citation>
    <scope>NUCLEOTIDE SEQUENCE [LARGE SCALE GENOMIC DNA]</scope>
    <source>
        <strain evidence="3">CGMCC 1.15053</strain>
    </source>
</reference>
<protein>
    <submittedName>
        <fullName evidence="2">Roadblock/LC7 domain-containing protein</fullName>
    </submittedName>
</protein>
<dbReference type="RefSeq" id="WP_380049720.1">
    <property type="nucleotide sequence ID" value="NZ_JBHSOH010000013.1"/>
</dbReference>
<dbReference type="Pfam" id="PF03259">
    <property type="entry name" value="Robl_LC7"/>
    <property type="match status" value="1"/>
</dbReference>
<organism evidence="2 3">
    <name type="scientific">Deinococcus petrolearius</name>
    <dbReference type="NCBI Taxonomy" id="1751295"/>
    <lineage>
        <taxon>Bacteria</taxon>
        <taxon>Thermotogati</taxon>
        <taxon>Deinococcota</taxon>
        <taxon>Deinococci</taxon>
        <taxon>Deinococcales</taxon>
        <taxon>Deinococcaceae</taxon>
        <taxon>Deinococcus</taxon>
    </lineage>
</organism>
<feature type="domain" description="Roadblock/LAMTOR2" evidence="1">
    <location>
        <begin position="1"/>
        <end position="84"/>
    </location>
</feature>
<keyword evidence="3" id="KW-1185">Reference proteome</keyword>
<evidence type="ECO:0000259" key="1">
    <source>
        <dbReference type="SMART" id="SM00960"/>
    </source>
</evidence>
<evidence type="ECO:0000313" key="3">
    <source>
        <dbReference type="Proteomes" id="UP001595979"/>
    </source>
</evidence>
<dbReference type="EMBL" id="JBHSOH010000013">
    <property type="protein sequence ID" value="MFC5849074.1"/>
    <property type="molecule type" value="Genomic_DNA"/>
</dbReference>
<name>A0ABW1DPQ6_9DEIO</name>
<dbReference type="Proteomes" id="UP001595979">
    <property type="component" value="Unassembled WGS sequence"/>
</dbReference>
<dbReference type="SMART" id="SM00960">
    <property type="entry name" value="Robl_LC7"/>
    <property type="match status" value="1"/>
</dbReference>
<dbReference type="InterPro" id="IPR004942">
    <property type="entry name" value="Roadblock/LAMTOR2_dom"/>
</dbReference>
<proteinExistence type="predicted"/>
<evidence type="ECO:0000313" key="2">
    <source>
        <dbReference type="EMBL" id="MFC5849074.1"/>
    </source>
</evidence>
<accession>A0ABW1DPQ6</accession>
<comment type="caution">
    <text evidence="2">The sequence shown here is derived from an EMBL/GenBank/DDBJ whole genome shotgun (WGS) entry which is preliminary data.</text>
</comment>
<gene>
    <name evidence="2" type="ORF">ACFPQ6_12210</name>
</gene>